<sequence length="108" mass="12093">MPKTILPRCLRLRDEYDDKNIGGIKRDLHVGAYLQSSHGVTTQKKSTYYSFFNSFVKLSILSINFVRFSAILSTLSSNSFFLPLYTATVLSSCNSDMGTSPSLTKKKP</sequence>
<protein>
    <submittedName>
        <fullName evidence="1">Uncharacterized protein</fullName>
    </submittedName>
</protein>
<dbReference type="InParanoid" id="A0A067R3G1"/>
<evidence type="ECO:0000313" key="2">
    <source>
        <dbReference type="Proteomes" id="UP000027135"/>
    </source>
</evidence>
<reference evidence="1 2" key="1">
    <citation type="journal article" date="2014" name="Nat. Commun.">
        <title>Molecular traces of alternative social organization in a termite genome.</title>
        <authorList>
            <person name="Terrapon N."/>
            <person name="Li C."/>
            <person name="Robertson H.M."/>
            <person name="Ji L."/>
            <person name="Meng X."/>
            <person name="Booth W."/>
            <person name="Chen Z."/>
            <person name="Childers C.P."/>
            <person name="Glastad K.M."/>
            <person name="Gokhale K."/>
            <person name="Gowin J."/>
            <person name="Gronenberg W."/>
            <person name="Hermansen R.A."/>
            <person name="Hu H."/>
            <person name="Hunt B.G."/>
            <person name="Huylmans A.K."/>
            <person name="Khalil S.M."/>
            <person name="Mitchell R.D."/>
            <person name="Munoz-Torres M.C."/>
            <person name="Mustard J.A."/>
            <person name="Pan H."/>
            <person name="Reese J.T."/>
            <person name="Scharf M.E."/>
            <person name="Sun F."/>
            <person name="Vogel H."/>
            <person name="Xiao J."/>
            <person name="Yang W."/>
            <person name="Yang Z."/>
            <person name="Yang Z."/>
            <person name="Zhou J."/>
            <person name="Zhu J."/>
            <person name="Brent C.S."/>
            <person name="Elsik C.G."/>
            <person name="Goodisman M.A."/>
            <person name="Liberles D.A."/>
            <person name="Roe R.M."/>
            <person name="Vargo E.L."/>
            <person name="Vilcinskas A."/>
            <person name="Wang J."/>
            <person name="Bornberg-Bauer E."/>
            <person name="Korb J."/>
            <person name="Zhang G."/>
            <person name="Liebig J."/>
        </authorList>
    </citation>
    <scope>NUCLEOTIDE SEQUENCE [LARGE SCALE GENOMIC DNA]</scope>
    <source>
        <tissue evidence="1">Whole organism</tissue>
    </source>
</reference>
<proteinExistence type="predicted"/>
<dbReference type="EMBL" id="KK852936">
    <property type="protein sequence ID" value="KDR13595.1"/>
    <property type="molecule type" value="Genomic_DNA"/>
</dbReference>
<organism evidence="1 2">
    <name type="scientific">Zootermopsis nevadensis</name>
    <name type="common">Dampwood termite</name>
    <dbReference type="NCBI Taxonomy" id="136037"/>
    <lineage>
        <taxon>Eukaryota</taxon>
        <taxon>Metazoa</taxon>
        <taxon>Ecdysozoa</taxon>
        <taxon>Arthropoda</taxon>
        <taxon>Hexapoda</taxon>
        <taxon>Insecta</taxon>
        <taxon>Pterygota</taxon>
        <taxon>Neoptera</taxon>
        <taxon>Polyneoptera</taxon>
        <taxon>Dictyoptera</taxon>
        <taxon>Blattodea</taxon>
        <taxon>Blattoidea</taxon>
        <taxon>Termitoidae</taxon>
        <taxon>Termopsidae</taxon>
        <taxon>Zootermopsis</taxon>
    </lineage>
</organism>
<keyword evidence="2" id="KW-1185">Reference proteome</keyword>
<accession>A0A067R3G1</accession>
<name>A0A067R3G1_ZOONE</name>
<dbReference type="Proteomes" id="UP000027135">
    <property type="component" value="Unassembled WGS sequence"/>
</dbReference>
<gene>
    <name evidence="1" type="ORF">L798_12284</name>
</gene>
<dbReference type="AlphaFoldDB" id="A0A067R3G1"/>
<evidence type="ECO:0000313" key="1">
    <source>
        <dbReference type="EMBL" id="KDR13595.1"/>
    </source>
</evidence>